<sequence>MRKRLALWKRQFISKGWRITPIRSTLKGEILEGHLVRNNSLREAFPSLFALVDSKDAWVADCWDYLGEEGGWNPRFSRSFNDWEVEAVERLLSTLQGKSLAAGLEDRVMWK</sequence>
<protein>
    <submittedName>
        <fullName evidence="1">Uncharacterized protein</fullName>
    </submittedName>
</protein>
<dbReference type="Proteomes" id="UP000288805">
    <property type="component" value="Unassembled WGS sequence"/>
</dbReference>
<accession>A0A438K570</accession>
<reference evidence="1 2" key="1">
    <citation type="journal article" date="2018" name="PLoS Genet.">
        <title>Population sequencing reveals clonal diversity and ancestral inbreeding in the grapevine cultivar Chardonnay.</title>
        <authorList>
            <person name="Roach M.J."/>
            <person name="Johnson D.L."/>
            <person name="Bohlmann J."/>
            <person name="van Vuuren H.J."/>
            <person name="Jones S.J."/>
            <person name="Pretorius I.S."/>
            <person name="Schmidt S.A."/>
            <person name="Borneman A.R."/>
        </authorList>
    </citation>
    <scope>NUCLEOTIDE SEQUENCE [LARGE SCALE GENOMIC DNA]</scope>
    <source>
        <strain evidence="2">cv. Chardonnay</strain>
        <tissue evidence="1">Leaf</tissue>
    </source>
</reference>
<evidence type="ECO:0000313" key="1">
    <source>
        <dbReference type="EMBL" id="RVX16348.1"/>
    </source>
</evidence>
<evidence type="ECO:0000313" key="2">
    <source>
        <dbReference type="Proteomes" id="UP000288805"/>
    </source>
</evidence>
<proteinExistence type="predicted"/>
<name>A0A438K570_VITVI</name>
<dbReference type="AlphaFoldDB" id="A0A438K570"/>
<gene>
    <name evidence="1" type="ORF">CK203_014595</name>
</gene>
<organism evidence="1 2">
    <name type="scientific">Vitis vinifera</name>
    <name type="common">Grape</name>
    <dbReference type="NCBI Taxonomy" id="29760"/>
    <lineage>
        <taxon>Eukaryota</taxon>
        <taxon>Viridiplantae</taxon>
        <taxon>Streptophyta</taxon>
        <taxon>Embryophyta</taxon>
        <taxon>Tracheophyta</taxon>
        <taxon>Spermatophyta</taxon>
        <taxon>Magnoliopsida</taxon>
        <taxon>eudicotyledons</taxon>
        <taxon>Gunneridae</taxon>
        <taxon>Pentapetalae</taxon>
        <taxon>rosids</taxon>
        <taxon>Vitales</taxon>
        <taxon>Vitaceae</taxon>
        <taxon>Viteae</taxon>
        <taxon>Vitis</taxon>
    </lineage>
</organism>
<comment type="caution">
    <text evidence="1">The sequence shown here is derived from an EMBL/GenBank/DDBJ whole genome shotgun (WGS) entry which is preliminary data.</text>
</comment>
<dbReference type="EMBL" id="QGNW01000016">
    <property type="protein sequence ID" value="RVX16348.1"/>
    <property type="molecule type" value="Genomic_DNA"/>
</dbReference>